<dbReference type="AlphaFoldDB" id="A0AAD1Y711"/>
<dbReference type="EMBL" id="CAMPGE010029099">
    <property type="protein sequence ID" value="CAI2386576.1"/>
    <property type="molecule type" value="Genomic_DNA"/>
</dbReference>
<proteinExistence type="predicted"/>
<organism evidence="1 2">
    <name type="scientific">Euplotes crassus</name>
    <dbReference type="NCBI Taxonomy" id="5936"/>
    <lineage>
        <taxon>Eukaryota</taxon>
        <taxon>Sar</taxon>
        <taxon>Alveolata</taxon>
        <taxon>Ciliophora</taxon>
        <taxon>Intramacronucleata</taxon>
        <taxon>Spirotrichea</taxon>
        <taxon>Hypotrichia</taxon>
        <taxon>Euplotida</taxon>
        <taxon>Euplotidae</taxon>
        <taxon>Moneuplotes</taxon>
    </lineage>
</organism>
<evidence type="ECO:0000313" key="2">
    <source>
        <dbReference type="Proteomes" id="UP001295684"/>
    </source>
</evidence>
<accession>A0AAD1Y711</accession>
<comment type="caution">
    <text evidence="1">The sequence shown here is derived from an EMBL/GenBank/DDBJ whole genome shotgun (WGS) entry which is preliminary data.</text>
</comment>
<evidence type="ECO:0000313" key="1">
    <source>
        <dbReference type="EMBL" id="CAI2386576.1"/>
    </source>
</evidence>
<sequence length="94" mass="10781">MVQSGPYTKDSFFTEWYLATEELQQVPENILTRSTIESILVANELPMEFINTHFNPLIEYCEGKKITEVDENVVEQYAQEIFSRACAQGIAISE</sequence>
<dbReference type="Proteomes" id="UP001295684">
    <property type="component" value="Unassembled WGS sequence"/>
</dbReference>
<gene>
    <name evidence="1" type="ORF">ECRASSUSDP1_LOCUS28198</name>
</gene>
<reference evidence="1" key="1">
    <citation type="submission" date="2023-07" db="EMBL/GenBank/DDBJ databases">
        <authorList>
            <consortium name="AG Swart"/>
            <person name="Singh M."/>
            <person name="Singh A."/>
            <person name="Seah K."/>
            <person name="Emmerich C."/>
        </authorList>
    </citation>
    <scope>NUCLEOTIDE SEQUENCE</scope>
    <source>
        <strain evidence="1">DP1</strain>
    </source>
</reference>
<keyword evidence="2" id="KW-1185">Reference proteome</keyword>
<protein>
    <submittedName>
        <fullName evidence="1">Uncharacterized protein</fullName>
    </submittedName>
</protein>
<name>A0AAD1Y711_EUPCR</name>